<dbReference type="EMBL" id="AP023287">
    <property type="protein sequence ID" value="BCI54065.1"/>
    <property type="molecule type" value="Genomic_DNA"/>
</dbReference>
<name>A0A6S6P663_9MYCO</name>
<evidence type="ECO:0000256" key="1">
    <source>
        <dbReference type="SAM" id="MobiDB-lite"/>
    </source>
</evidence>
<reference evidence="2 3" key="1">
    <citation type="submission" date="2020-07" db="EMBL/GenBank/DDBJ databases">
        <title>Complete genome sequence of Mycolicibacterium litorale like strain isolated from cardiac implantable electronic device infection.</title>
        <authorList>
            <person name="Fukano H."/>
            <person name="Miyama H."/>
            <person name="Hoshino Y."/>
        </authorList>
    </citation>
    <scope>NUCLEOTIDE SEQUENCE [LARGE SCALE GENOMIC DNA]</scope>
    <source>
        <strain evidence="2 3">NIIDNTM18</strain>
    </source>
</reference>
<evidence type="ECO:0000313" key="2">
    <source>
        <dbReference type="EMBL" id="BCI54065.1"/>
    </source>
</evidence>
<protein>
    <submittedName>
        <fullName evidence="2">Uncharacterized protein</fullName>
    </submittedName>
</protein>
<evidence type="ECO:0000313" key="3">
    <source>
        <dbReference type="Proteomes" id="UP000515734"/>
    </source>
</evidence>
<organism evidence="2 3">
    <name type="scientific">Mycolicibacterium litorale</name>
    <dbReference type="NCBI Taxonomy" id="758802"/>
    <lineage>
        <taxon>Bacteria</taxon>
        <taxon>Bacillati</taxon>
        <taxon>Actinomycetota</taxon>
        <taxon>Actinomycetes</taxon>
        <taxon>Mycobacteriales</taxon>
        <taxon>Mycobacteriaceae</taxon>
        <taxon>Mycolicibacterium</taxon>
    </lineage>
</organism>
<accession>A0A6S6P663</accession>
<dbReference type="AlphaFoldDB" id="A0A6S6P663"/>
<dbReference type="RefSeq" id="WP_185292009.1">
    <property type="nucleotide sequence ID" value="NZ_AP023287.1"/>
</dbReference>
<proteinExistence type="predicted"/>
<feature type="compositionally biased region" description="Low complexity" evidence="1">
    <location>
        <begin position="95"/>
        <end position="111"/>
    </location>
</feature>
<feature type="region of interest" description="Disordered" evidence="1">
    <location>
        <begin position="95"/>
        <end position="119"/>
    </location>
</feature>
<gene>
    <name evidence="2" type="ORF">NIIDNTM18_33430</name>
</gene>
<dbReference type="Proteomes" id="UP000515734">
    <property type="component" value="Chromosome"/>
</dbReference>
<sequence length="119" mass="12961">MAWFLAMQGPPSKLGQSLIYELAESADRKKLAEEMSSAATLDRVVPIPALFGGKRQEVTIYVRPAAWGVWAFYEMSEEERRQMLAAANPLMNALAQAAKQQQGGQTNRGQGPAQAPLGL</sequence>